<dbReference type="Gene3D" id="2.40.170.20">
    <property type="entry name" value="TonB-dependent receptor, beta-barrel domain"/>
    <property type="match status" value="1"/>
</dbReference>
<dbReference type="InterPro" id="IPR039426">
    <property type="entry name" value="TonB-dep_rcpt-like"/>
</dbReference>
<keyword evidence="5 7" id="KW-0472">Membrane</keyword>
<dbReference type="GO" id="GO:0009279">
    <property type="term" value="C:cell outer membrane"/>
    <property type="evidence" value="ECO:0007669"/>
    <property type="project" value="UniProtKB-SubCell"/>
</dbReference>
<keyword evidence="8" id="KW-0732">Signal</keyword>
<organism evidence="10 11">
    <name type="scientific">Panacibacter microcysteis</name>
    <dbReference type="NCBI Taxonomy" id="2793269"/>
    <lineage>
        <taxon>Bacteria</taxon>
        <taxon>Pseudomonadati</taxon>
        <taxon>Bacteroidota</taxon>
        <taxon>Chitinophagia</taxon>
        <taxon>Chitinophagales</taxon>
        <taxon>Chitinophagaceae</taxon>
        <taxon>Panacibacter</taxon>
    </lineage>
</organism>
<keyword evidence="4 7" id="KW-0812">Transmembrane</keyword>
<gene>
    <name evidence="10" type="ORF">I5907_20995</name>
</gene>
<dbReference type="Pfam" id="PF13715">
    <property type="entry name" value="CarbopepD_reg_2"/>
    <property type="match status" value="1"/>
</dbReference>
<comment type="caution">
    <text evidence="10">The sequence shown here is derived from an EMBL/GenBank/DDBJ whole genome shotgun (WGS) entry which is preliminary data.</text>
</comment>
<dbReference type="Gene3D" id="2.60.40.1120">
    <property type="entry name" value="Carboxypeptidase-like, regulatory domain"/>
    <property type="match status" value="1"/>
</dbReference>
<dbReference type="InterPro" id="IPR023996">
    <property type="entry name" value="TonB-dep_OMP_SusC/RagA"/>
</dbReference>
<accession>A0A931H0E5</accession>
<feature type="chain" id="PRO_5037173876" evidence="8">
    <location>
        <begin position="18"/>
        <end position="1096"/>
    </location>
</feature>
<dbReference type="AlphaFoldDB" id="A0A931H0E5"/>
<name>A0A931H0E5_9BACT</name>
<dbReference type="InterPro" id="IPR037066">
    <property type="entry name" value="Plug_dom_sf"/>
</dbReference>
<dbReference type="PROSITE" id="PS52016">
    <property type="entry name" value="TONB_DEPENDENT_REC_3"/>
    <property type="match status" value="1"/>
</dbReference>
<evidence type="ECO:0000313" key="11">
    <source>
        <dbReference type="Proteomes" id="UP000628448"/>
    </source>
</evidence>
<keyword evidence="3 7" id="KW-1134">Transmembrane beta strand</keyword>
<evidence type="ECO:0000256" key="7">
    <source>
        <dbReference type="PROSITE-ProRule" id="PRU01360"/>
    </source>
</evidence>
<evidence type="ECO:0000256" key="4">
    <source>
        <dbReference type="ARBA" id="ARBA00022692"/>
    </source>
</evidence>
<evidence type="ECO:0000256" key="2">
    <source>
        <dbReference type="ARBA" id="ARBA00022448"/>
    </source>
</evidence>
<dbReference type="SUPFAM" id="SSF56935">
    <property type="entry name" value="Porins"/>
    <property type="match status" value="1"/>
</dbReference>
<evidence type="ECO:0000256" key="1">
    <source>
        <dbReference type="ARBA" id="ARBA00004571"/>
    </source>
</evidence>
<evidence type="ECO:0000259" key="9">
    <source>
        <dbReference type="Pfam" id="PF07715"/>
    </source>
</evidence>
<comment type="subcellular location">
    <subcellularLocation>
        <location evidence="1 7">Cell outer membrane</location>
        <topology evidence="1 7">Multi-pass membrane protein</topology>
    </subcellularLocation>
</comment>
<dbReference type="NCBIfam" id="TIGR04056">
    <property type="entry name" value="OMP_RagA_SusC"/>
    <property type="match status" value="1"/>
</dbReference>
<reference evidence="10" key="1">
    <citation type="submission" date="2020-11" db="EMBL/GenBank/DDBJ databases">
        <title>Bacterial whole genome sequence for Panacibacter sp. DH6.</title>
        <authorList>
            <person name="Le V."/>
            <person name="Ko S."/>
            <person name="Ahn C.-Y."/>
            <person name="Oh H.-M."/>
        </authorList>
    </citation>
    <scope>NUCLEOTIDE SEQUENCE</scope>
    <source>
        <strain evidence="10">DH6</strain>
    </source>
</reference>
<dbReference type="Proteomes" id="UP000628448">
    <property type="component" value="Unassembled WGS sequence"/>
</dbReference>
<keyword evidence="11" id="KW-1185">Reference proteome</keyword>
<dbReference type="Gene3D" id="2.170.130.10">
    <property type="entry name" value="TonB-dependent receptor, plug domain"/>
    <property type="match status" value="1"/>
</dbReference>
<dbReference type="Pfam" id="PF07715">
    <property type="entry name" value="Plug"/>
    <property type="match status" value="1"/>
</dbReference>
<dbReference type="SUPFAM" id="SSF49464">
    <property type="entry name" value="Carboxypeptidase regulatory domain-like"/>
    <property type="match status" value="1"/>
</dbReference>
<sequence length="1096" mass="122374">MILFVSFFLLLHASAQSMQLKGRITDATTKQAVASATVENTNTKKSVLTDNDGNFSIAVNKGDVLTVIFIGYQSKSVTVQDESFITIEIAATDNQLNDVVVTALGVKKETKRLGYSIQEVKGEDLIKARDQNPITGLTGKVAGLSVGASAEMLRKPTVILRGNEITLYVVDGVPVSSDTWNISPDDIETYTVLKGPAAAALYGSRAQYGAILITTKKGLKRKGFTVELNSTNSMDKGFLAFPRLQDEYGPGENQMYAFGNGKGGGLFDNDYDVWGPRFDGRLLPQYDGKYDPNTTYTTTFPGGYQYTGNIEPTPWVARGKNNLDNFLRTGFQTTNNVALSATGDNYNLRFSLSHSYQQSMIPNMELNITNFNMYGSYNVSKRLKIDANLNFNKQYTPNYPDVDYGPNSLIYNVAIWTGADWDVTAPDIKGMWQAGKVGTQSVFAEYQRYHNPWFMVNEWLRGHYKSDIYGYVSGNYKIDDHLNVNLRTQISTYNLLRTEKMPFSAHPYGREGNMGDYREDRRDLFENNTDLQLNYNYTVANFLNLSGLVGGNARLFSYNSNWASTDYLNIPNVYSFSNSLNPIQASSFNADMRVYSAYYSLDASLGKYATISVTGRVDKSSALPKGNNSYFYPSVSVSSVISDYVKMPEVISFLKVRGSYAAVHGDATSATVGTAPFNSITAFGTSPSGNSLYDYPLDYGNNYTSPYGGPDYSLVALYNTSKPYNNQTAAYYTGNLYDPNIKTFNRVSYEGGVDMKFLKNRLGLSGTYFQYVDGPRILQNPISSSTGYSYYYLNALTTKKTGYEISLTGTPVKTKNFTWNTLINWSTYQDKYAELPPGQTTYNTFFREGDRVDAFYSSAFVKTADGQIIFDQAGKPLVNPVSQFLGYLNADFSWSFYNSVSWKNLSVGFQFDGRVGGVTTDYMHNKTMRGGRNIETIQGAFGAARLSDDNNAGNPDYLGIYVGEGVTVSNNTAINFDSETGEILNYKDLQFAPNSQVSLVQDYISKYYNVSEANLMSKTYAKLREVTITYNFPQQWLQKSFISRLSVSLVGRNLLYFYKDKRFKDVDLDQYNYSTGGTDLQSPTMRRYGLNINVVF</sequence>
<protein>
    <submittedName>
        <fullName evidence="10">SusC/RagA family TonB-linked outer membrane protein</fullName>
    </submittedName>
</protein>
<evidence type="ECO:0000256" key="3">
    <source>
        <dbReference type="ARBA" id="ARBA00022452"/>
    </source>
</evidence>
<dbReference type="InterPro" id="IPR008969">
    <property type="entry name" value="CarboxyPept-like_regulatory"/>
</dbReference>
<evidence type="ECO:0000256" key="8">
    <source>
        <dbReference type="SAM" id="SignalP"/>
    </source>
</evidence>
<proteinExistence type="inferred from homology"/>
<feature type="signal peptide" evidence="8">
    <location>
        <begin position="1"/>
        <end position="17"/>
    </location>
</feature>
<feature type="domain" description="TonB-dependent receptor plug" evidence="9">
    <location>
        <begin position="113"/>
        <end position="209"/>
    </location>
</feature>
<evidence type="ECO:0000313" key="10">
    <source>
        <dbReference type="EMBL" id="MBG9378722.1"/>
    </source>
</evidence>
<evidence type="ECO:0000256" key="5">
    <source>
        <dbReference type="ARBA" id="ARBA00023136"/>
    </source>
</evidence>
<evidence type="ECO:0000256" key="6">
    <source>
        <dbReference type="ARBA" id="ARBA00023237"/>
    </source>
</evidence>
<keyword evidence="2 7" id="KW-0813">Transport</keyword>
<dbReference type="InterPro" id="IPR036942">
    <property type="entry name" value="Beta-barrel_TonB_sf"/>
</dbReference>
<dbReference type="InterPro" id="IPR012910">
    <property type="entry name" value="Plug_dom"/>
</dbReference>
<keyword evidence="6 7" id="KW-0998">Cell outer membrane</keyword>
<comment type="similarity">
    <text evidence="7">Belongs to the TonB-dependent receptor family.</text>
</comment>
<dbReference type="EMBL" id="JADWYR010000003">
    <property type="protein sequence ID" value="MBG9378722.1"/>
    <property type="molecule type" value="Genomic_DNA"/>
</dbReference>